<dbReference type="InterPro" id="IPR050428">
    <property type="entry name" value="TCS_sensor_his_kinase"/>
</dbReference>
<dbReference type="FunFam" id="1.10.287.130:FF:000001">
    <property type="entry name" value="Two-component sensor histidine kinase"/>
    <property type="match status" value="1"/>
</dbReference>
<dbReference type="GO" id="GO:0005886">
    <property type="term" value="C:plasma membrane"/>
    <property type="evidence" value="ECO:0007669"/>
    <property type="project" value="UniProtKB-SubCell"/>
</dbReference>
<evidence type="ECO:0000256" key="3">
    <source>
        <dbReference type="ARBA" id="ARBA00004236"/>
    </source>
</evidence>
<dbReference type="EMBL" id="JACCBU010000001">
    <property type="protein sequence ID" value="NYE72729.1"/>
    <property type="molecule type" value="Genomic_DNA"/>
</dbReference>
<dbReference type="InterPro" id="IPR003661">
    <property type="entry name" value="HisK_dim/P_dom"/>
</dbReference>
<comment type="catalytic activity">
    <reaction evidence="1">
        <text>ATP + protein L-histidine = ADP + protein N-phospho-L-histidine.</text>
        <dbReference type="EC" id="2.7.13.3"/>
    </reaction>
</comment>
<feature type="domain" description="Histidine kinase" evidence="13">
    <location>
        <begin position="272"/>
        <end position="491"/>
    </location>
</feature>
<dbReference type="PANTHER" id="PTHR45436:SF5">
    <property type="entry name" value="SENSOR HISTIDINE KINASE TRCS"/>
    <property type="match status" value="1"/>
</dbReference>
<dbReference type="SUPFAM" id="SSF47384">
    <property type="entry name" value="Homodimeric domain of signal transducing histidine kinase"/>
    <property type="match status" value="1"/>
</dbReference>
<dbReference type="Proteomes" id="UP000569914">
    <property type="component" value="Unassembled WGS sequence"/>
</dbReference>
<organism evidence="15 16">
    <name type="scientific">Microlunatus parietis</name>
    <dbReference type="NCBI Taxonomy" id="682979"/>
    <lineage>
        <taxon>Bacteria</taxon>
        <taxon>Bacillati</taxon>
        <taxon>Actinomycetota</taxon>
        <taxon>Actinomycetes</taxon>
        <taxon>Propionibacteriales</taxon>
        <taxon>Propionibacteriaceae</taxon>
        <taxon>Microlunatus</taxon>
    </lineage>
</organism>
<dbReference type="AlphaFoldDB" id="A0A7Y9I9C2"/>
<keyword evidence="16" id="KW-1185">Reference proteome</keyword>
<dbReference type="PANTHER" id="PTHR45436">
    <property type="entry name" value="SENSOR HISTIDINE KINASE YKOH"/>
    <property type="match status" value="1"/>
</dbReference>
<evidence type="ECO:0000259" key="13">
    <source>
        <dbReference type="PROSITE" id="PS50109"/>
    </source>
</evidence>
<evidence type="ECO:0000256" key="10">
    <source>
        <dbReference type="ARBA" id="ARBA00023012"/>
    </source>
</evidence>
<evidence type="ECO:0000313" key="16">
    <source>
        <dbReference type="Proteomes" id="UP000569914"/>
    </source>
</evidence>
<evidence type="ECO:0000256" key="1">
    <source>
        <dbReference type="ARBA" id="ARBA00000085"/>
    </source>
</evidence>
<sequence>MIKTAEPPGPHQGPGPFARGTLGRRLVLRVVALVAGVAIALGVITTLATRQLLLGTLDEQLRDVAGMLRPGPSNSLGDPGGQPDGTMYVVLDQDGAFVDGQVLSGRKTHRLSAQIGDALSGIPAGPPRSVTVPKFGSYRIVGLEVTIVPGGRGTLVVGVPADEVDSTLAQLIIVEAGLALLATGGAFLVARPLIERSLRPLNRVAGVAQQVSQFRLDRGDVAVEVRVSDADADPTSEVGRVGQALNHLLANVDGALAARQASETRVRRFVADASHELRNPLAAIRGYAELTRRDRDQLEPDTSYALDRIDAEAGRMSVLVEDLLLLARLDDRPELDLKPTDLSELVINAVSDARVAGPDHQWELDLPPEPVQAEVDHHRVHQVLVNLLANARTHTPAGSTVLTRLTEADDKITIMVRDDGPGVPPDIVDHVFERFTRAEASRARAAGAAKGASTGLGLAIVAAVVEAHHGTVSVASRPGLTEFTVTLPKGPSPNAR</sequence>
<proteinExistence type="predicted"/>
<dbReference type="SMART" id="SM00304">
    <property type="entry name" value="HAMP"/>
    <property type="match status" value="1"/>
</dbReference>
<dbReference type="Gene3D" id="6.10.340.10">
    <property type="match status" value="1"/>
</dbReference>
<dbReference type="Gene3D" id="3.30.565.10">
    <property type="entry name" value="Histidine kinase-like ATPase, C-terminal domain"/>
    <property type="match status" value="1"/>
</dbReference>
<dbReference type="Pfam" id="PF00512">
    <property type="entry name" value="HisKA"/>
    <property type="match status" value="1"/>
</dbReference>
<keyword evidence="10" id="KW-0902">Two-component regulatory system</keyword>
<accession>A0A7Y9I9C2</accession>
<dbReference type="PRINTS" id="PR00344">
    <property type="entry name" value="BCTRLSENSOR"/>
</dbReference>
<dbReference type="SUPFAM" id="SSF55874">
    <property type="entry name" value="ATPase domain of HSP90 chaperone/DNA topoisomerase II/histidine kinase"/>
    <property type="match status" value="1"/>
</dbReference>
<dbReference type="SMART" id="SM00387">
    <property type="entry name" value="HATPase_c"/>
    <property type="match status" value="1"/>
</dbReference>
<feature type="transmembrane region" description="Helical" evidence="12">
    <location>
        <begin position="26"/>
        <end position="48"/>
    </location>
</feature>
<feature type="domain" description="HAMP" evidence="14">
    <location>
        <begin position="195"/>
        <end position="257"/>
    </location>
</feature>
<dbReference type="Gene3D" id="1.10.287.130">
    <property type="match status" value="1"/>
</dbReference>
<dbReference type="SMART" id="SM00388">
    <property type="entry name" value="HisKA"/>
    <property type="match status" value="1"/>
</dbReference>
<protein>
    <recommendedName>
        <fullName evidence="4">histidine kinase</fullName>
        <ecNumber evidence="4">2.7.13.3</ecNumber>
    </recommendedName>
</protein>
<keyword evidence="7 12" id="KW-0812">Transmembrane</keyword>
<keyword evidence="5" id="KW-0597">Phosphoprotein</keyword>
<dbReference type="PROSITE" id="PS50109">
    <property type="entry name" value="HIS_KIN"/>
    <property type="match status" value="1"/>
</dbReference>
<dbReference type="PROSITE" id="PS50885">
    <property type="entry name" value="HAMP"/>
    <property type="match status" value="1"/>
</dbReference>
<dbReference type="InterPro" id="IPR036890">
    <property type="entry name" value="HATPase_C_sf"/>
</dbReference>
<dbReference type="GO" id="GO:0005509">
    <property type="term" value="F:calcium ion binding"/>
    <property type="evidence" value="ECO:0007669"/>
    <property type="project" value="UniProtKB-ARBA"/>
</dbReference>
<comment type="caution">
    <text evidence="15">The sequence shown here is derived from an EMBL/GenBank/DDBJ whole genome shotgun (WGS) entry which is preliminary data.</text>
</comment>
<dbReference type="CDD" id="cd00075">
    <property type="entry name" value="HATPase"/>
    <property type="match status" value="1"/>
</dbReference>
<evidence type="ECO:0000256" key="12">
    <source>
        <dbReference type="SAM" id="Phobius"/>
    </source>
</evidence>
<dbReference type="CDD" id="cd06225">
    <property type="entry name" value="HAMP"/>
    <property type="match status" value="1"/>
</dbReference>
<dbReference type="GO" id="GO:0000155">
    <property type="term" value="F:phosphorelay sensor kinase activity"/>
    <property type="evidence" value="ECO:0007669"/>
    <property type="project" value="InterPro"/>
</dbReference>
<dbReference type="InterPro" id="IPR004358">
    <property type="entry name" value="Sig_transdc_His_kin-like_C"/>
</dbReference>
<evidence type="ECO:0000256" key="4">
    <source>
        <dbReference type="ARBA" id="ARBA00012438"/>
    </source>
</evidence>
<reference evidence="15 16" key="1">
    <citation type="submission" date="2020-07" db="EMBL/GenBank/DDBJ databases">
        <title>Sequencing the genomes of 1000 actinobacteria strains.</title>
        <authorList>
            <person name="Klenk H.-P."/>
        </authorList>
    </citation>
    <scope>NUCLEOTIDE SEQUENCE [LARGE SCALE GENOMIC DNA]</scope>
    <source>
        <strain evidence="15 16">DSM 22083</strain>
    </source>
</reference>
<evidence type="ECO:0000313" key="15">
    <source>
        <dbReference type="EMBL" id="NYE72729.1"/>
    </source>
</evidence>
<evidence type="ECO:0000256" key="2">
    <source>
        <dbReference type="ARBA" id="ARBA00001968"/>
    </source>
</evidence>
<evidence type="ECO:0000259" key="14">
    <source>
        <dbReference type="PROSITE" id="PS50885"/>
    </source>
</evidence>
<evidence type="ECO:0000256" key="9">
    <source>
        <dbReference type="ARBA" id="ARBA00022989"/>
    </source>
</evidence>
<evidence type="ECO:0000256" key="6">
    <source>
        <dbReference type="ARBA" id="ARBA00022679"/>
    </source>
</evidence>
<gene>
    <name evidence="15" type="ORF">BKA15_004058</name>
</gene>
<dbReference type="RefSeq" id="WP_179753731.1">
    <property type="nucleotide sequence ID" value="NZ_JACCBU010000001.1"/>
</dbReference>
<dbReference type="EC" id="2.7.13.3" evidence="4"/>
<dbReference type="InterPro" id="IPR005467">
    <property type="entry name" value="His_kinase_dom"/>
</dbReference>
<keyword evidence="6 15" id="KW-0808">Transferase</keyword>
<keyword evidence="8 15" id="KW-0418">Kinase</keyword>
<dbReference type="InterPro" id="IPR003660">
    <property type="entry name" value="HAMP_dom"/>
</dbReference>
<keyword evidence="11 12" id="KW-0472">Membrane</keyword>
<keyword evidence="9 12" id="KW-1133">Transmembrane helix</keyword>
<name>A0A7Y9I9C2_9ACTN</name>
<evidence type="ECO:0000256" key="8">
    <source>
        <dbReference type="ARBA" id="ARBA00022777"/>
    </source>
</evidence>
<dbReference type="CDD" id="cd00082">
    <property type="entry name" value="HisKA"/>
    <property type="match status" value="1"/>
</dbReference>
<evidence type="ECO:0000256" key="11">
    <source>
        <dbReference type="ARBA" id="ARBA00023136"/>
    </source>
</evidence>
<comment type="cofactor">
    <cofactor evidence="2">
        <name>a divalent metal cation</name>
        <dbReference type="ChEBI" id="CHEBI:60240"/>
    </cofactor>
</comment>
<evidence type="ECO:0000256" key="5">
    <source>
        <dbReference type="ARBA" id="ARBA00022553"/>
    </source>
</evidence>
<dbReference type="InterPro" id="IPR003594">
    <property type="entry name" value="HATPase_dom"/>
</dbReference>
<dbReference type="InterPro" id="IPR036097">
    <property type="entry name" value="HisK_dim/P_sf"/>
</dbReference>
<dbReference type="Pfam" id="PF02518">
    <property type="entry name" value="HATPase_c"/>
    <property type="match status" value="1"/>
</dbReference>
<comment type="subcellular location">
    <subcellularLocation>
        <location evidence="3">Cell membrane</location>
    </subcellularLocation>
</comment>
<evidence type="ECO:0000256" key="7">
    <source>
        <dbReference type="ARBA" id="ARBA00022692"/>
    </source>
</evidence>
<dbReference type="FunFam" id="3.30.565.10:FF:000006">
    <property type="entry name" value="Sensor histidine kinase WalK"/>
    <property type="match status" value="1"/>
</dbReference>